<keyword evidence="3" id="KW-1185">Reference proteome</keyword>
<evidence type="ECO:0000313" key="3">
    <source>
        <dbReference type="Proteomes" id="UP000004315"/>
    </source>
</evidence>
<dbReference type="AlphaFoldDB" id="B7C7E5"/>
<feature type="coiled-coil region" evidence="1">
    <location>
        <begin position="108"/>
        <end position="135"/>
    </location>
</feature>
<dbReference type="RefSeq" id="WP_003863909.1">
    <property type="nucleotide sequence ID" value="NZ_DS996838.1"/>
</dbReference>
<accession>B7C7E5</accession>
<keyword evidence="1" id="KW-0175">Coiled coil</keyword>
<protein>
    <submittedName>
        <fullName evidence="2">Uncharacterized protein</fullName>
    </submittedName>
</protein>
<evidence type="ECO:0000313" key="2">
    <source>
        <dbReference type="EMBL" id="EEC91318.1"/>
    </source>
</evidence>
<name>B7C7E5_9FIRM</name>
<proteinExistence type="predicted"/>
<sequence>MATRFLRINDDFRDSLEETLDRNNCSGKVRPYYCGIPYEDKIILVPLRSRCPRSYSIPIYNTGGRARPGLDFCKMIIIDRSELSHNTSSVTVNGNIVDDLNRKQNQILAMVRQTVRDYKAMKEKVENNMDLSSDEKFLKMRSTLRNWENIIIYWYV</sequence>
<reference evidence="2 3" key="1">
    <citation type="submission" date="2008-10" db="EMBL/GenBank/DDBJ databases">
        <authorList>
            <person name="Fulton L."/>
            <person name="Clifton S."/>
            <person name="Fulton B."/>
            <person name="Xu J."/>
            <person name="Minx P."/>
            <person name="Pepin K.H."/>
            <person name="Johnson M."/>
            <person name="Bhonagiri V."/>
            <person name="Nash W.E."/>
            <person name="Mardis E.R."/>
            <person name="Wilson R.K."/>
        </authorList>
    </citation>
    <scope>NUCLEOTIDE SEQUENCE [LARGE SCALE GENOMIC DNA]</scope>
    <source>
        <strain evidence="2 3">DSM 3989</strain>
    </source>
</reference>
<organism evidence="2 3">
    <name type="scientific">Holdemanella biformis DSM 3989</name>
    <dbReference type="NCBI Taxonomy" id="518637"/>
    <lineage>
        <taxon>Bacteria</taxon>
        <taxon>Bacillati</taxon>
        <taxon>Bacillota</taxon>
        <taxon>Erysipelotrichia</taxon>
        <taxon>Erysipelotrichales</taxon>
        <taxon>Erysipelotrichaceae</taxon>
        <taxon>Holdemanella</taxon>
    </lineage>
</organism>
<dbReference type="Proteomes" id="UP000004315">
    <property type="component" value="Unassembled WGS sequence"/>
</dbReference>
<dbReference type="HOGENOM" id="CLU_1684165_0_0_9"/>
<gene>
    <name evidence="2" type="ORF">EUBIFOR_00092</name>
</gene>
<dbReference type="EMBL" id="ABYT01000008">
    <property type="protein sequence ID" value="EEC91318.1"/>
    <property type="molecule type" value="Genomic_DNA"/>
</dbReference>
<reference evidence="2 3" key="2">
    <citation type="submission" date="2008-11" db="EMBL/GenBank/DDBJ databases">
        <title>Draft genome sequence of Eubacterium biforme (DSM 3989).</title>
        <authorList>
            <person name="Sudarsanam P."/>
            <person name="Ley R."/>
            <person name="Guruge J."/>
            <person name="Turnbaugh P.J."/>
            <person name="Mahowald M."/>
            <person name="Liep D."/>
            <person name="Gordon J."/>
        </authorList>
    </citation>
    <scope>NUCLEOTIDE SEQUENCE [LARGE SCALE GENOMIC DNA]</scope>
    <source>
        <strain evidence="2 3">DSM 3989</strain>
    </source>
</reference>
<evidence type="ECO:0000256" key="1">
    <source>
        <dbReference type="SAM" id="Coils"/>
    </source>
</evidence>
<comment type="caution">
    <text evidence="2">The sequence shown here is derived from an EMBL/GenBank/DDBJ whole genome shotgun (WGS) entry which is preliminary data.</text>
</comment>